<protein>
    <submittedName>
        <fullName evidence="1">Uncharacterized protein</fullName>
    </submittedName>
</protein>
<keyword evidence="2" id="KW-1185">Reference proteome</keyword>
<dbReference type="EMBL" id="JPKY01000029">
    <property type="protein sequence ID" value="KFH45609.1"/>
    <property type="molecule type" value="Genomic_DNA"/>
</dbReference>
<sequence length="73" mass="8017">MCKDEVVHTGISLVAWHIDGKTLVLLHHDFCAEGAVVKVDIASIIEPERTNAGKRNGCEREEYSSKPSLEVAL</sequence>
<dbReference type="Proteomes" id="UP000029964">
    <property type="component" value="Unassembled WGS sequence"/>
</dbReference>
<comment type="caution">
    <text evidence="1">The sequence shown here is derived from an EMBL/GenBank/DDBJ whole genome shotgun (WGS) entry which is preliminary data.</text>
</comment>
<gene>
    <name evidence="1" type="ORF">ACRE_035720</name>
</gene>
<dbReference type="HOGENOM" id="CLU_2704238_0_0_1"/>
<evidence type="ECO:0000313" key="1">
    <source>
        <dbReference type="EMBL" id="KFH45609.1"/>
    </source>
</evidence>
<accession>A0A086T8C7</accession>
<name>A0A086T8C7_HAPC1</name>
<evidence type="ECO:0000313" key="2">
    <source>
        <dbReference type="Proteomes" id="UP000029964"/>
    </source>
</evidence>
<organism evidence="1 2">
    <name type="scientific">Hapsidospora chrysogenum (strain ATCC 11550 / CBS 779.69 / DSM 880 / IAM 14645 / JCM 23072 / IMI 49137)</name>
    <name type="common">Acremonium chrysogenum</name>
    <dbReference type="NCBI Taxonomy" id="857340"/>
    <lineage>
        <taxon>Eukaryota</taxon>
        <taxon>Fungi</taxon>
        <taxon>Dikarya</taxon>
        <taxon>Ascomycota</taxon>
        <taxon>Pezizomycotina</taxon>
        <taxon>Sordariomycetes</taxon>
        <taxon>Hypocreomycetidae</taxon>
        <taxon>Hypocreales</taxon>
        <taxon>Bionectriaceae</taxon>
        <taxon>Hapsidospora</taxon>
    </lineage>
</organism>
<proteinExistence type="predicted"/>
<reference evidence="2" key="1">
    <citation type="journal article" date="2014" name="Genome Announc.">
        <title>Genome sequence and annotation of Acremonium chrysogenum, producer of the beta-lactam antibiotic cephalosporin C.</title>
        <authorList>
            <person name="Terfehr D."/>
            <person name="Dahlmann T.A."/>
            <person name="Specht T."/>
            <person name="Zadra I."/>
            <person name="Kuernsteiner H."/>
            <person name="Kueck U."/>
        </authorList>
    </citation>
    <scope>NUCLEOTIDE SEQUENCE [LARGE SCALE GENOMIC DNA]</scope>
    <source>
        <strain evidence="2">ATCC 11550 / CBS 779.69 / DSM 880 / IAM 14645 / JCM 23072 / IMI 49137</strain>
    </source>
</reference>
<dbReference type="AlphaFoldDB" id="A0A086T8C7"/>